<dbReference type="GO" id="GO:0047804">
    <property type="term" value="F:cysteine-S-conjugate beta-lyase activity"/>
    <property type="evidence" value="ECO:0007669"/>
    <property type="project" value="UniProtKB-EC"/>
</dbReference>
<comment type="cofactor">
    <cofactor evidence="1">
        <name>pyridoxal 5'-phosphate</name>
        <dbReference type="ChEBI" id="CHEBI:597326"/>
    </cofactor>
</comment>
<dbReference type="PANTHER" id="PTHR43525:SF2">
    <property type="entry name" value="CYSTATHIONINE BETA-LYASE-RELATED"/>
    <property type="match status" value="1"/>
</dbReference>
<evidence type="ECO:0000256" key="4">
    <source>
        <dbReference type="ARBA" id="ARBA00023239"/>
    </source>
</evidence>
<dbReference type="InterPro" id="IPR015422">
    <property type="entry name" value="PyrdxlP-dep_Trfase_small"/>
</dbReference>
<dbReference type="Gene3D" id="3.40.640.10">
    <property type="entry name" value="Type I PLP-dependent aspartate aminotransferase-like (Major domain)"/>
    <property type="match status" value="1"/>
</dbReference>
<keyword evidence="8" id="KW-1185">Reference proteome</keyword>
<dbReference type="InterPro" id="IPR004839">
    <property type="entry name" value="Aminotransferase_I/II_large"/>
</dbReference>
<protein>
    <recommendedName>
        <fullName evidence="2">cysteine-S-conjugate beta-lyase</fullName>
        <ecNumber evidence="2">4.4.1.13</ecNumber>
    </recommendedName>
</protein>
<name>A0A0F6TB96_9CORY</name>
<evidence type="ECO:0000313" key="8">
    <source>
        <dbReference type="Proteomes" id="UP000033566"/>
    </source>
</evidence>
<dbReference type="STRING" id="161896.UL81_08595"/>
<dbReference type="InterPro" id="IPR015424">
    <property type="entry name" value="PyrdxlP-dep_Trfase"/>
</dbReference>
<dbReference type="Pfam" id="PF00155">
    <property type="entry name" value="Aminotran_1_2"/>
    <property type="match status" value="1"/>
</dbReference>
<proteinExistence type="inferred from homology"/>
<accession>A0A0F6TB96</accession>
<dbReference type="InterPro" id="IPR015421">
    <property type="entry name" value="PyrdxlP-dep_Trfase_major"/>
</dbReference>
<sequence>MPRVEIARVDGMKFPSLERLQARGTRKWTVYDDDVLPLWIAESDFPTAPAVKEVLQQMVDNETFGYTPAPRASGLMDSLADFYEQRYGWRPNPRRVYWIGDVVRGLLLGVQYFTRPDSPVIVPVPSYPPLLALPGAAGREKVETSLELDDIERAFADGAGSILLANPYNPLGIVFDADYLNKLVELADKYDARILVDEIHAPLVFDGKHIPVAGLSDTAAERVFTVTATSKAWNTAGLKCAQVVLSNAEDDRIWKSLDGVTKDGTGTLGVLAAEAAYRDGVDFLDEEVEYLRETRDWLVEELPRRVPGLKTTHPDATYLLWLDFSETKIGDNPHPAQWVRENAKVAFNEGETFGTGGLHHARLNFSTSREILEQALDRLEAAFK</sequence>
<dbReference type="EC" id="4.4.1.13" evidence="2"/>
<dbReference type="AlphaFoldDB" id="A0A0F6TB96"/>
<keyword evidence="3" id="KW-0663">Pyridoxal phosphate</keyword>
<evidence type="ECO:0000256" key="3">
    <source>
        <dbReference type="ARBA" id="ARBA00022898"/>
    </source>
</evidence>
<comment type="similarity">
    <text evidence="5">Belongs to the class-II pyridoxal-phosphate-dependent aminotransferase family. MalY/PatB cystathionine beta-lyase subfamily.</text>
</comment>
<dbReference type="PATRIC" id="fig|161896.4.peg.1682"/>
<evidence type="ECO:0000313" key="7">
    <source>
        <dbReference type="EMBL" id="AKE39669.1"/>
    </source>
</evidence>
<dbReference type="GO" id="GO:0030170">
    <property type="term" value="F:pyridoxal phosphate binding"/>
    <property type="evidence" value="ECO:0007669"/>
    <property type="project" value="InterPro"/>
</dbReference>
<dbReference type="EMBL" id="CP011311">
    <property type="protein sequence ID" value="AKE39669.1"/>
    <property type="molecule type" value="Genomic_DNA"/>
</dbReference>
<reference evidence="7 8" key="1">
    <citation type="journal article" date="2015" name="Genome Announc.">
        <title>Complete Genome Sequence of Corynebacterium camporealensis DSM 44610, Isolated from the Milk of a Manchega Sheep with Subclinical Mastitis.</title>
        <authorList>
            <person name="Ruckert C."/>
            <person name="Albersmeier A."/>
            <person name="Winkler A."/>
            <person name="Tauch A."/>
        </authorList>
    </citation>
    <scope>NUCLEOTIDE SEQUENCE [LARGE SCALE GENOMIC DNA]</scope>
    <source>
        <strain evidence="7 8">DSM 44610</strain>
    </source>
</reference>
<dbReference type="KEGG" id="ccj:UL81_08595"/>
<dbReference type="HOGENOM" id="CLU_017584_15_2_11"/>
<dbReference type="SUPFAM" id="SSF53383">
    <property type="entry name" value="PLP-dependent transferases"/>
    <property type="match status" value="1"/>
</dbReference>
<evidence type="ECO:0000259" key="6">
    <source>
        <dbReference type="Pfam" id="PF00155"/>
    </source>
</evidence>
<keyword evidence="4 7" id="KW-0456">Lyase</keyword>
<dbReference type="PANTHER" id="PTHR43525">
    <property type="entry name" value="PROTEIN MALY"/>
    <property type="match status" value="1"/>
</dbReference>
<gene>
    <name evidence="7" type="primary">metC2</name>
    <name evidence="7" type="ORF">UL81_08595</name>
</gene>
<dbReference type="Gene3D" id="3.90.1150.10">
    <property type="entry name" value="Aspartate Aminotransferase, domain 1"/>
    <property type="match status" value="1"/>
</dbReference>
<dbReference type="Proteomes" id="UP000033566">
    <property type="component" value="Chromosome"/>
</dbReference>
<evidence type="ECO:0000256" key="2">
    <source>
        <dbReference type="ARBA" id="ARBA00012224"/>
    </source>
</evidence>
<organism evidence="7 8">
    <name type="scientific">Corynebacterium camporealensis</name>
    <dbReference type="NCBI Taxonomy" id="161896"/>
    <lineage>
        <taxon>Bacteria</taxon>
        <taxon>Bacillati</taxon>
        <taxon>Actinomycetota</taxon>
        <taxon>Actinomycetes</taxon>
        <taxon>Mycobacteriales</taxon>
        <taxon>Corynebacteriaceae</taxon>
        <taxon>Corynebacterium</taxon>
    </lineage>
</organism>
<evidence type="ECO:0000256" key="5">
    <source>
        <dbReference type="ARBA" id="ARBA00037974"/>
    </source>
</evidence>
<evidence type="ECO:0000256" key="1">
    <source>
        <dbReference type="ARBA" id="ARBA00001933"/>
    </source>
</evidence>
<dbReference type="InterPro" id="IPR051798">
    <property type="entry name" value="Class-II_PLP-Dep_Aminotrans"/>
</dbReference>
<dbReference type="CDD" id="cd00609">
    <property type="entry name" value="AAT_like"/>
    <property type="match status" value="1"/>
</dbReference>
<feature type="domain" description="Aminotransferase class I/classII large" evidence="6">
    <location>
        <begin position="35"/>
        <end position="379"/>
    </location>
</feature>